<accession>A0A075V2Z0</accession>
<keyword evidence="2" id="KW-1185">Reference proteome</keyword>
<evidence type="ECO:0000313" key="2">
    <source>
        <dbReference type="Proteomes" id="UP000028492"/>
    </source>
</evidence>
<proteinExistence type="predicted"/>
<dbReference type="InterPro" id="IPR010982">
    <property type="entry name" value="Lambda_DNA-bd_dom_sf"/>
</dbReference>
<name>A0A075V2Z0_9PSEU</name>
<sequence length="302" mass="33859">MTSLAPAEFGAALRAAIERSGLSLSEISRRLRDHETPVSVSALSYWQNGENRPERASSLAAVTALEVILGQSPETLTGLLGPRRPRGRWTVRTGHALSYDQVWRRPEEVVRALSKMDVTPDELDTPHRLSQYLTYRVDGDGNQESVRVRRLIRADRDGTSRFVFVNRCTSITQPPSVLFTDGCRPARFRADVPSSTCVFEFALDRTLAAGELAVVEFGVRYPPGQGKRHVQVALYRPARDVAVQVSFDPGRLPRRCAGFFRPRGVLPPEERSEATFDRDTSTFQFITLDPQPGQYGIQWSWT</sequence>
<dbReference type="Proteomes" id="UP000028492">
    <property type="component" value="Chromosome"/>
</dbReference>
<gene>
    <name evidence="1" type="ORF">AJAP_21335</name>
</gene>
<protein>
    <submittedName>
        <fullName evidence="1">Uncharacterized protein</fullName>
    </submittedName>
</protein>
<dbReference type="Gene3D" id="1.10.260.40">
    <property type="entry name" value="lambda repressor-like DNA-binding domains"/>
    <property type="match status" value="1"/>
</dbReference>
<dbReference type="RefSeq" id="WP_038514413.1">
    <property type="nucleotide sequence ID" value="NZ_CP008953.1"/>
</dbReference>
<dbReference type="GO" id="GO:0003677">
    <property type="term" value="F:DNA binding"/>
    <property type="evidence" value="ECO:0007669"/>
    <property type="project" value="InterPro"/>
</dbReference>
<dbReference type="STRING" id="208439.AJAP_21335"/>
<dbReference type="EMBL" id="CP008953">
    <property type="protein sequence ID" value="AIG77125.1"/>
    <property type="molecule type" value="Genomic_DNA"/>
</dbReference>
<reference evidence="1 2" key="1">
    <citation type="journal article" date="2014" name="J. Biotechnol.">
        <title>Complete genome sequence of the actinobacterium Amycolatopsis japonica MG417-CF17(T) (=DSM 44213T) producing (S,S)-N,N'-ethylenediaminedisuccinic acid.</title>
        <authorList>
            <person name="Stegmann E."/>
            <person name="Albersmeier A."/>
            <person name="Spohn M."/>
            <person name="Gert H."/>
            <person name="Weber T."/>
            <person name="Wohlleben W."/>
            <person name="Kalinowski J."/>
            <person name="Ruckert C."/>
        </authorList>
    </citation>
    <scope>NUCLEOTIDE SEQUENCE [LARGE SCALE GENOMIC DNA]</scope>
    <source>
        <strain evidence="2">MG417-CF17 (DSM 44213)</strain>
    </source>
</reference>
<organism evidence="1 2">
    <name type="scientific">Amycolatopsis japonica</name>
    <dbReference type="NCBI Taxonomy" id="208439"/>
    <lineage>
        <taxon>Bacteria</taxon>
        <taxon>Bacillati</taxon>
        <taxon>Actinomycetota</taxon>
        <taxon>Actinomycetes</taxon>
        <taxon>Pseudonocardiales</taxon>
        <taxon>Pseudonocardiaceae</taxon>
        <taxon>Amycolatopsis</taxon>
        <taxon>Amycolatopsis japonica group</taxon>
    </lineage>
</organism>
<dbReference type="eggNOG" id="ENOG5033TSK">
    <property type="taxonomic scope" value="Bacteria"/>
</dbReference>
<dbReference type="KEGG" id="aja:AJAP_21335"/>
<evidence type="ECO:0000313" key="1">
    <source>
        <dbReference type="EMBL" id="AIG77125.1"/>
    </source>
</evidence>
<dbReference type="AlphaFoldDB" id="A0A075V2Z0"/>
<dbReference type="HOGENOM" id="CLU_055999_0_0_11"/>